<reference evidence="13" key="1">
    <citation type="submission" date="2016-07" db="EMBL/GenBank/DDBJ databases">
        <authorList>
            <person name="Florea S."/>
            <person name="Webb J.S."/>
            <person name="Jaromczyk J."/>
            <person name="Schardl C.L."/>
        </authorList>
    </citation>
    <scope>NUCLEOTIDE SEQUENCE [LARGE SCALE GENOMIC DNA]</scope>
    <source>
        <strain evidence="13">IPBSL-7</strain>
    </source>
</reference>
<evidence type="ECO:0000256" key="2">
    <source>
        <dbReference type="ARBA" id="ARBA00009765"/>
    </source>
</evidence>
<dbReference type="GO" id="GO:0005886">
    <property type="term" value="C:plasma membrane"/>
    <property type="evidence" value="ECO:0007669"/>
    <property type="project" value="UniProtKB-SubCell"/>
</dbReference>
<keyword evidence="9" id="KW-0472">Membrane</keyword>
<name>A0A1C0AML8_9ACTN</name>
<comment type="subcellular location">
    <subcellularLocation>
        <location evidence="1">Cell membrane</location>
        <topology evidence="1">Multi-pass membrane protein</topology>
    </subcellularLocation>
</comment>
<keyword evidence="6" id="KW-0460">Magnesium</keyword>
<keyword evidence="7" id="KW-1133">Transmembrane helix</keyword>
<dbReference type="InterPro" id="IPR045861">
    <property type="entry name" value="CorA_cytoplasmic_dom"/>
</dbReference>
<comment type="caution">
    <text evidence="12">The sequence shown here is derived from an EMBL/GenBank/DDBJ whole genome shotgun (WGS) entry which is preliminary data.</text>
</comment>
<evidence type="ECO:0000256" key="6">
    <source>
        <dbReference type="ARBA" id="ARBA00022842"/>
    </source>
</evidence>
<dbReference type="Pfam" id="PF01544">
    <property type="entry name" value="CorA"/>
    <property type="match status" value="1"/>
</dbReference>
<dbReference type="CDD" id="cd12830">
    <property type="entry name" value="MtCorA-like"/>
    <property type="match status" value="1"/>
</dbReference>
<keyword evidence="13" id="KW-1185">Reference proteome</keyword>
<dbReference type="GO" id="GO:0000287">
    <property type="term" value="F:magnesium ion binding"/>
    <property type="evidence" value="ECO:0007669"/>
    <property type="project" value="TreeGrafter"/>
</dbReference>
<accession>A0A1C0AML8</accession>
<evidence type="ECO:0000256" key="3">
    <source>
        <dbReference type="ARBA" id="ARBA00022448"/>
    </source>
</evidence>
<evidence type="ECO:0000256" key="8">
    <source>
        <dbReference type="ARBA" id="ARBA00023065"/>
    </source>
</evidence>
<gene>
    <name evidence="12" type="ORF">BCR15_02195</name>
</gene>
<dbReference type="EMBL" id="MBQD01000020">
    <property type="protein sequence ID" value="OCL34533.1"/>
    <property type="molecule type" value="Genomic_DNA"/>
</dbReference>
<comment type="catalytic activity">
    <reaction evidence="10">
        <text>Mg(2+)(in) = Mg(2+)(out)</text>
        <dbReference type="Rhea" id="RHEA:29827"/>
        <dbReference type="ChEBI" id="CHEBI:18420"/>
    </reaction>
</comment>
<dbReference type="Proteomes" id="UP000093501">
    <property type="component" value="Unassembled WGS sequence"/>
</dbReference>
<keyword evidence="5" id="KW-0812">Transmembrane</keyword>
<evidence type="ECO:0000256" key="9">
    <source>
        <dbReference type="ARBA" id="ARBA00023136"/>
    </source>
</evidence>
<dbReference type="Gene3D" id="3.30.460.20">
    <property type="entry name" value="CorA soluble domain-like"/>
    <property type="match status" value="1"/>
</dbReference>
<evidence type="ECO:0000313" key="13">
    <source>
        <dbReference type="Proteomes" id="UP000093501"/>
    </source>
</evidence>
<dbReference type="GO" id="GO:0015087">
    <property type="term" value="F:cobalt ion transmembrane transporter activity"/>
    <property type="evidence" value="ECO:0007669"/>
    <property type="project" value="TreeGrafter"/>
</dbReference>
<dbReference type="InterPro" id="IPR002523">
    <property type="entry name" value="MgTranspt_CorA/ZnTranspt_ZntB"/>
</dbReference>
<evidence type="ECO:0000256" key="4">
    <source>
        <dbReference type="ARBA" id="ARBA00022475"/>
    </source>
</evidence>
<evidence type="ECO:0000256" key="11">
    <source>
        <dbReference type="ARBA" id="ARBA00045497"/>
    </source>
</evidence>
<dbReference type="PANTHER" id="PTHR46494">
    <property type="entry name" value="CORA FAMILY METAL ION TRANSPORTER (EUROFUNG)"/>
    <property type="match status" value="1"/>
</dbReference>
<evidence type="ECO:0000256" key="1">
    <source>
        <dbReference type="ARBA" id="ARBA00004651"/>
    </source>
</evidence>
<keyword evidence="8" id="KW-0406">Ion transport</keyword>
<keyword evidence="4" id="KW-1003">Cell membrane</keyword>
<dbReference type="SUPFAM" id="SSF143865">
    <property type="entry name" value="CorA soluble domain-like"/>
    <property type="match status" value="1"/>
</dbReference>
<dbReference type="GO" id="GO:0050897">
    <property type="term" value="F:cobalt ion binding"/>
    <property type="evidence" value="ECO:0007669"/>
    <property type="project" value="TreeGrafter"/>
</dbReference>
<protein>
    <submittedName>
        <fullName evidence="12">Uncharacterized protein</fullName>
    </submittedName>
</protein>
<comment type="similarity">
    <text evidence="2">Belongs to the CorA metal ion transporter (MIT) (TC 1.A.35) family.</text>
</comment>
<dbReference type="InterPro" id="IPR045863">
    <property type="entry name" value="CorA_TM1_TM2"/>
</dbReference>
<evidence type="ECO:0000256" key="5">
    <source>
        <dbReference type="ARBA" id="ARBA00022692"/>
    </source>
</evidence>
<sequence>MAEQSRSTERLLRTLRRRTGAAASGAVEESPAGAADATAPRTNPIVDAGIYVAGRRIATPTSFDEAFRLLAAHPDAFAWIGLYRPRHAEMEAVAAEFHLSPLAVEDTLTAHQRPKFERYEDTLFLVLRAARYIDRSETVDFGEVHAFVGDRFVITVRHSETPDLTRIRRELESTPSMLAKGPSVVLLGLLDVIVDDYLPVVLGIENDIDEIETQVFTGSSRVSKRIYQLSREVIDFQRAVRPIKQIIDGVRGDRVFASAGERRRQELRDIEDHAIALIERVDVLRETLKGTLDLHISLQAQRQNEEVSHMTAASLKQAEDSRRIAAWAGVLFVPSLVTGTYGMNFAHMPELSWAWGYPFAVVLMLLTGVGMYTVFKLKGWL</sequence>
<dbReference type="GO" id="GO:0015095">
    <property type="term" value="F:magnesium ion transmembrane transporter activity"/>
    <property type="evidence" value="ECO:0007669"/>
    <property type="project" value="TreeGrafter"/>
</dbReference>
<evidence type="ECO:0000256" key="10">
    <source>
        <dbReference type="ARBA" id="ARBA00034269"/>
    </source>
</evidence>
<dbReference type="Gene3D" id="1.20.58.340">
    <property type="entry name" value="Magnesium transport protein CorA, transmembrane region"/>
    <property type="match status" value="2"/>
</dbReference>
<comment type="function">
    <text evidence="11">Mediates influx of magnesium ions. Alternates between open and closed states. Activated by low cytoplasmic Mg(2+) levels. Inactive when cytoplasmic Mg(2+) levels are high.</text>
</comment>
<organism evidence="12 13">
    <name type="scientific">Tessaracoccus lapidicaptus</name>
    <dbReference type="NCBI Taxonomy" id="1427523"/>
    <lineage>
        <taxon>Bacteria</taxon>
        <taxon>Bacillati</taxon>
        <taxon>Actinomycetota</taxon>
        <taxon>Actinomycetes</taxon>
        <taxon>Propionibacteriales</taxon>
        <taxon>Propionibacteriaceae</taxon>
        <taxon>Tessaracoccus</taxon>
    </lineage>
</organism>
<dbReference type="AlphaFoldDB" id="A0A1C0AML8"/>
<proteinExistence type="inferred from homology"/>
<dbReference type="RefSeq" id="WP_068751215.1">
    <property type="nucleotide sequence ID" value="NZ_LR214441.1"/>
</dbReference>
<dbReference type="PANTHER" id="PTHR46494:SF1">
    <property type="entry name" value="CORA FAMILY METAL ION TRANSPORTER (EUROFUNG)"/>
    <property type="match status" value="1"/>
</dbReference>
<dbReference type="FunFam" id="1.20.58.340:FF:000004">
    <property type="entry name" value="Magnesium transport protein CorA"/>
    <property type="match status" value="1"/>
</dbReference>
<keyword evidence="3" id="KW-0813">Transport</keyword>
<evidence type="ECO:0000313" key="12">
    <source>
        <dbReference type="EMBL" id="OCL34533.1"/>
    </source>
</evidence>
<evidence type="ECO:0000256" key="7">
    <source>
        <dbReference type="ARBA" id="ARBA00022989"/>
    </source>
</evidence>
<dbReference type="SUPFAM" id="SSF144083">
    <property type="entry name" value="Magnesium transport protein CorA, transmembrane region"/>
    <property type="match status" value="1"/>
</dbReference>